<dbReference type="EMBL" id="JAVRJZ010000009">
    <property type="protein sequence ID" value="KAK2718402.1"/>
    <property type="molecule type" value="Genomic_DNA"/>
</dbReference>
<evidence type="ECO:0000256" key="1">
    <source>
        <dbReference type="ARBA" id="ARBA00005602"/>
    </source>
</evidence>
<accession>A0AA88I1J7</accession>
<dbReference type="InterPro" id="IPR021854">
    <property type="entry name" value="WASH1_WAHD"/>
</dbReference>
<dbReference type="PANTHER" id="PTHR23331">
    <property type="entry name" value="CXYORF1"/>
    <property type="match status" value="1"/>
</dbReference>
<evidence type="ECO:0000256" key="2">
    <source>
        <dbReference type="ARBA" id="ARBA00023203"/>
    </source>
</evidence>
<dbReference type="InterPro" id="IPR028290">
    <property type="entry name" value="WASH1"/>
</dbReference>
<organism evidence="4 5">
    <name type="scientific">Artemia franciscana</name>
    <name type="common">Brine shrimp</name>
    <name type="synonym">Artemia sanfranciscana</name>
    <dbReference type="NCBI Taxonomy" id="6661"/>
    <lineage>
        <taxon>Eukaryota</taxon>
        <taxon>Metazoa</taxon>
        <taxon>Ecdysozoa</taxon>
        <taxon>Arthropoda</taxon>
        <taxon>Crustacea</taxon>
        <taxon>Branchiopoda</taxon>
        <taxon>Anostraca</taxon>
        <taxon>Artemiidae</taxon>
        <taxon>Artemia</taxon>
    </lineage>
</organism>
<dbReference type="EMBL" id="JAVRJZ010000009">
    <property type="protein sequence ID" value="KAK2718404.1"/>
    <property type="molecule type" value="Genomic_DNA"/>
</dbReference>
<evidence type="ECO:0000259" key="3">
    <source>
        <dbReference type="Pfam" id="PF11945"/>
    </source>
</evidence>
<dbReference type="GO" id="GO:0042147">
    <property type="term" value="P:retrograde transport, endosome to Golgi"/>
    <property type="evidence" value="ECO:0007669"/>
    <property type="project" value="TreeGrafter"/>
</dbReference>
<dbReference type="GO" id="GO:0043015">
    <property type="term" value="F:gamma-tubulin binding"/>
    <property type="evidence" value="ECO:0007669"/>
    <property type="project" value="TreeGrafter"/>
</dbReference>
<protein>
    <recommendedName>
        <fullName evidence="3">WASH1 WAHD domain-containing protein</fullName>
    </recommendedName>
</protein>
<reference evidence="4" key="1">
    <citation type="submission" date="2023-07" db="EMBL/GenBank/DDBJ databases">
        <title>Chromosome-level genome assembly of Artemia franciscana.</title>
        <authorList>
            <person name="Jo E."/>
        </authorList>
    </citation>
    <scope>NUCLEOTIDE SEQUENCE</scope>
    <source>
        <tissue evidence="4">Whole body</tissue>
    </source>
</reference>
<dbReference type="GO" id="GO:0055037">
    <property type="term" value="C:recycling endosome"/>
    <property type="evidence" value="ECO:0007669"/>
    <property type="project" value="TreeGrafter"/>
</dbReference>
<dbReference type="GO" id="GO:0003779">
    <property type="term" value="F:actin binding"/>
    <property type="evidence" value="ECO:0007669"/>
    <property type="project" value="UniProtKB-KW"/>
</dbReference>
<feature type="domain" description="WASH1 WAHD" evidence="3">
    <location>
        <begin position="7"/>
        <end position="241"/>
    </location>
</feature>
<keyword evidence="2" id="KW-0009">Actin-binding</keyword>
<dbReference type="GO" id="GO:0071203">
    <property type="term" value="C:WASH complex"/>
    <property type="evidence" value="ECO:0007669"/>
    <property type="project" value="InterPro"/>
</dbReference>
<name>A0AA88I1J7_ARTSF</name>
<proteinExistence type="inferred from homology"/>
<dbReference type="AlphaFoldDB" id="A0AA88I1J7"/>
<dbReference type="GO" id="GO:0005829">
    <property type="term" value="C:cytosol"/>
    <property type="evidence" value="ECO:0007669"/>
    <property type="project" value="GOC"/>
</dbReference>
<evidence type="ECO:0000313" key="5">
    <source>
        <dbReference type="Proteomes" id="UP001187531"/>
    </source>
</evidence>
<dbReference type="GO" id="GO:0043014">
    <property type="term" value="F:alpha-tubulin binding"/>
    <property type="evidence" value="ECO:0007669"/>
    <property type="project" value="InterPro"/>
</dbReference>
<sequence length="252" mass="28757">MDKVSSQITLVPLNLRPEETLVQIQKSLKTLMSVSAAVSGEMNKRIQEVQTRVSHISKRVDSAQTVVNHLLTINNKAIKIFSSASYPVEQNDPFGFTTLNHVVKSYPAEEERYVIRKPYSPVDEKRLREKLNFYHVDVGERQNDPSVRNNKNNEFRSISQLLFYLSSKTRFSKDSLDHSDMVTSLDWRSSEKELNASAPLLGDAPPSIKRRGGLRKIQAGNLYYQPQVTIAMFLSVSFKIPPPPFQRFDLET</sequence>
<dbReference type="Pfam" id="PF11945">
    <property type="entry name" value="WASH_WAHD"/>
    <property type="match status" value="1"/>
</dbReference>
<evidence type="ECO:0000313" key="4">
    <source>
        <dbReference type="EMBL" id="KAK2718404.1"/>
    </source>
</evidence>
<dbReference type="EMBL" id="JAVRJZ010000009">
    <property type="protein sequence ID" value="KAK2718403.1"/>
    <property type="molecule type" value="Genomic_DNA"/>
</dbReference>
<gene>
    <name evidence="4" type="ORF">QYM36_005643</name>
</gene>
<dbReference type="GO" id="GO:0034314">
    <property type="term" value="P:Arp2/3 complex-mediated actin nucleation"/>
    <property type="evidence" value="ECO:0007669"/>
    <property type="project" value="InterPro"/>
</dbReference>
<dbReference type="PANTHER" id="PTHR23331:SF1">
    <property type="entry name" value="WASH COMPLEX SUBUNIT 1"/>
    <property type="match status" value="1"/>
</dbReference>
<comment type="caution">
    <text evidence="4">The sequence shown here is derived from an EMBL/GenBank/DDBJ whole genome shotgun (WGS) entry which is preliminary data.</text>
</comment>
<keyword evidence="5" id="KW-1185">Reference proteome</keyword>
<dbReference type="GO" id="GO:0032456">
    <property type="term" value="P:endocytic recycling"/>
    <property type="evidence" value="ECO:0007669"/>
    <property type="project" value="TreeGrafter"/>
</dbReference>
<dbReference type="Proteomes" id="UP001187531">
    <property type="component" value="Unassembled WGS sequence"/>
</dbReference>
<comment type="similarity">
    <text evidence="1">Belongs to the WASH1 family.</text>
</comment>
<dbReference type="GO" id="GO:0006887">
    <property type="term" value="P:exocytosis"/>
    <property type="evidence" value="ECO:0007669"/>
    <property type="project" value="TreeGrafter"/>
</dbReference>
<dbReference type="GO" id="GO:0005769">
    <property type="term" value="C:early endosome"/>
    <property type="evidence" value="ECO:0007669"/>
    <property type="project" value="InterPro"/>
</dbReference>